<dbReference type="PANTHER" id="PTHR30572:SF18">
    <property type="entry name" value="ABC-TYPE MACROLIDE FAMILY EXPORT SYSTEM PERMEASE COMPONENT 2"/>
    <property type="match status" value="1"/>
</dbReference>
<comment type="subcellular location">
    <subcellularLocation>
        <location evidence="1">Cell membrane</location>
        <topology evidence="1">Multi-pass membrane protein</topology>
    </subcellularLocation>
</comment>
<feature type="domain" description="MacB-like periplasmic core" evidence="8">
    <location>
        <begin position="99"/>
        <end position="325"/>
    </location>
</feature>
<dbReference type="Pfam" id="PF02687">
    <property type="entry name" value="FtsX"/>
    <property type="match status" value="2"/>
</dbReference>
<feature type="transmembrane region" description="Helical" evidence="6">
    <location>
        <begin position="832"/>
        <end position="851"/>
    </location>
</feature>
<feature type="transmembrane region" description="Helical" evidence="6">
    <location>
        <begin position="423"/>
        <end position="446"/>
    </location>
</feature>
<feature type="transmembrane region" description="Helical" evidence="6">
    <location>
        <begin position="782"/>
        <end position="805"/>
    </location>
</feature>
<dbReference type="RefSeq" id="WP_346755931.1">
    <property type="nucleotide sequence ID" value="NZ_JAUJEB010000001.1"/>
</dbReference>
<feature type="transmembrane region" description="Helical" evidence="6">
    <location>
        <begin position="866"/>
        <end position="886"/>
    </location>
</feature>
<dbReference type="InterPro" id="IPR003838">
    <property type="entry name" value="ABC3_permease_C"/>
</dbReference>
<dbReference type="InterPro" id="IPR047699">
    <property type="entry name" value="Permease_put_prefix"/>
</dbReference>
<name>A0ABT8L2U9_9BACT</name>
<keyword evidence="2" id="KW-1003">Cell membrane</keyword>
<feature type="transmembrane region" description="Helical" evidence="6">
    <location>
        <begin position="466"/>
        <end position="491"/>
    </location>
</feature>
<feature type="transmembrane region" description="Helical" evidence="6">
    <location>
        <begin position="512"/>
        <end position="536"/>
    </location>
</feature>
<comment type="caution">
    <text evidence="9">The sequence shown here is derived from an EMBL/GenBank/DDBJ whole genome shotgun (WGS) entry which is preliminary data.</text>
</comment>
<evidence type="ECO:0000313" key="10">
    <source>
        <dbReference type="Proteomes" id="UP001172083"/>
    </source>
</evidence>
<evidence type="ECO:0000256" key="5">
    <source>
        <dbReference type="ARBA" id="ARBA00023136"/>
    </source>
</evidence>
<accession>A0ABT8L2U9</accession>
<keyword evidence="5 6" id="KW-0472">Membrane</keyword>
<organism evidence="9 10">
    <name type="scientific">Agaribacillus aureus</name>
    <dbReference type="NCBI Taxonomy" id="3051825"/>
    <lineage>
        <taxon>Bacteria</taxon>
        <taxon>Pseudomonadati</taxon>
        <taxon>Bacteroidota</taxon>
        <taxon>Cytophagia</taxon>
        <taxon>Cytophagales</taxon>
        <taxon>Splendidivirgaceae</taxon>
        <taxon>Agaribacillus</taxon>
    </lineage>
</organism>
<dbReference type="InterPro" id="IPR025857">
    <property type="entry name" value="MacB_PCD"/>
</dbReference>
<keyword evidence="10" id="KW-1185">Reference proteome</keyword>
<evidence type="ECO:0000313" key="9">
    <source>
        <dbReference type="EMBL" id="MDN5210588.1"/>
    </source>
</evidence>
<dbReference type="EMBL" id="JAUJEB010000001">
    <property type="protein sequence ID" value="MDN5210588.1"/>
    <property type="molecule type" value="Genomic_DNA"/>
</dbReference>
<gene>
    <name evidence="9" type="ORF">QQ020_00975</name>
</gene>
<dbReference type="PANTHER" id="PTHR30572">
    <property type="entry name" value="MEMBRANE COMPONENT OF TRANSPORTER-RELATED"/>
    <property type="match status" value="1"/>
</dbReference>
<evidence type="ECO:0000256" key="3">
    <source>
        <dbReference type="ARBA" id="ARBA00022692"/>
    </source>
</evidence>
<feature type="transmembrane region" description="Helical" evidence="6">
    <location>
        <begin position="97"/>
        <end position="116"/>
    </location>
</feature>
<feature type="transmembrane region" description="Helical" evidence="6">
    <location>
        <begin position="375"/>
        <end position="394"/>
    </location>
</feature>
<evidence type="ECO:0000256" key="4">
    <source>
        <dbReference type="ARBA" id="ARBA00022989"/>
    </source>
</evidence>
<reference evidence="9" key="1">
    <citation type="submission" date="2023-06" db="EMBL/GenBank/DDBJ databases">
        <title>Genomic of Agaribacillus aureum.</title>
        <authorList>
            <person name="Wang G."/>
        </authorList>
    </citation>
    <scope>NUCLEOTIDE SEQUENCE</scope>
    <source>
        <strain evidence="9">BMA12</strain>
    </source>
</reference>
<feature type="domain" description="ABC3 transporter permease C-terminal" evidence="7">
    <location>
        <begin position="784"/>
        <end position="895"/>
    </location>
</feature>
<protein>
    <submittedName>
        <fullName evidence="9">ABC transporter permease</fullName>
    </submittedName>
</protein>
<evidence type="ECO:0000256" key="2">
    <source>
        <dbReference type="ARBA" id="ARBA00022475"/>
    </source>
</evidence>
<evidence type="ECO:0000259" key="8">
    <source>
        <dbReference type="Pfam" id="PF12704"/>
    </source>
</evidence>
<keyword evidence="3 6" id="KW-0812">Transmembrane</keyword>
<dbReference type="NCBIfam" id="NF038404">
    <property type="entry name" value="perm_prefix_2"/>
    <property type="match status" value="1"/>
</dbReference>
<proteinExistence type="predicted"/>
<evidence type="ECO:0000256" key="1">
    <source>
        <dbReference type="ARBA" id="ARBA00004651"/>
    </source>
</evidence>
<dbReference type="Proteomes" id="UP001172083">
    <property type="component" value="Unassembled WGS sequence"/>
</dbReference>
<sequence>MVNSNKSNQPQWPGWILKRLCNPHYLEEIQGDLYEAYEDRLKVHKPQVARWLYFLDVLGFLRYSLIKSFTSPYNFIRIHMLYNHLKIALRIFSKNKLFSLINVVGLTIGITAYVLITQYVKFESGYDKYHPGIDDLYRVTLTWNFGSKGFHTDATNHPAVASSMKADFPEVENYARVVDKTVMWGTFVLSYTNENGIVVKSNANDNKMFIAEGSIFELFDIPLVHGNPATALKEPLSVVMSESLARQFFGEEDPLGKTLMVNNEQPVKVTGVFKDLPQNTHLNFDILASFSTLGDWTDNTWIWPEFYNYVRLRPGTDPAEVEAKFPAFVKKYLGDVMKEHGFEASFGLQPVKDIHLKSQLNNEISANSSDQTLRFLMIIAGFVIVIALINFINLSTAKSVERAKEVGLRKVVGGRRGALIGQFLMESLLINLISVVLAVGLISLLMKPFNELVGLDVLSLSLWLDPNIWLTLLLVFLAGGLLAGIYPALVLSGFKPVYVLKGKFHKTGSGALLRRILVITQFIVSIGLIAGTFILYKQFTFMQSQELGYDVEHSMVVNAPIVTDSTITSKIEVFKNELLRNPNINAVAASSAIPGKRIIWTNGTRKLHDEKEMSVSCYQLTIDHDFLPTYKIALLAGRNFTKADRSPYFNPQVDSRQSHKVLVNRAAVKKLGYTGIEEVLNEKIIFKLGPKDRTGEVIGVVDDYHQQSLQHNIDPIIFIYPDNYFAMYLTFNVNTTNLKETIEAVEAQFNDFFPHDPYKYFFLDEYFNRQYQADNQFAKICFWFSGLAIFIAVLGLFGLGSYMALQRTKEISVRKVLGANTMQMLILIPKDLLKLILIASVIALPAAYLVTQEWLSGYAFQVDLSLWMFILPLGMVILVAFVSVLFQSLKAAMVNPADSLRNE</sequence>
<evidence type="ECO:0000256" key="6">
    <source>
        <dbReference type="SAM" id="Phobius"/>
    </source>
</evidence>
<evidence type="ECO:0000259" key="7">
    <source>
        <dbReference type="Pfam" id="PF02687"/>
    </source>
</evidence>
<dbReference type="Pfam" id="PF12704">
    <property type="entry name" value="MacB_PCD"/>
    <property type="match status" value="1"/>
</dbReference>
<dbReference type="InterPro" id="IPR050250">
    <property type="entry name" value="Macrolide_Exporter_MacB"/>
</dbReference>
<feature type="domain" description="ABC3 transporter permease C-terminal" evidence="7">
    <location>
        <begin position="377"/>
        <end position="493"/>
    </location>
</feature>
<keyword evidence="4 6" id="KW-1133">Transmembrane helix</keyword>